<dbReference type="RefSeq" id="XP_040711120.1">
    <property type="nucleotide sequence ID" value="XM_040861192.1"/>
</dbReference>
<keyword evidence="2" id="KW-1185">Reference proteome</keyword>
<sequence length="150" mass="17225">MIGLSRFQGPGVMTKRQWLDTKMKRYITQFTISSVLRDRSSVNVSPTPSFFGYPRIKNTGDFQFFLSKHGWTSTGYWHEHETFLRTKRSGQDRIDGRRLVGMLFRQWHLLHPLPGGLDSLDSLDKERSSLQVAPCTYSSAYGLGLVHISL</sequence>
<dbReference type="AlphaFoldDB" id="A0A1Y2DH67"/>
<reference evidence="1 2" key="1">
    <citation type="submission" date="2016-07" db="EMBL/GenBank/DDBJ databases">
        <title>Pervasive Adenine N6-methylation of Active Genes in Fungi.</title>
        <authorList>
            <consortium name="DOE Joint Genome Institute"/>
            <person name="Mondo S.J."/>
            <person name="Dannebaum R.O."/>
            <person name="Kuo R.C."/>
            <person name="Labutti K."/>
            <person name="Haridas S."/>
            <person name="Kuo A."/>
            <person name="Salamov A."/>
            <person name="Ahrendt S.R."/>
            <person name="Lipzen A."/>
            <person name="Sullivan W."/>
            <person name="Andreopoulos W.B."/>
            <person name="Clum A."/>
            <person name="Lindquist E."/>
            <person name="Daum C."/>
            <person name="Ramamoorthy G.K."/>
            <person name="Gryganskyi A."/>
            <person name="Culley D."/>
            <person name="Magnuson J.K."/>
            <person name="James T.Y."/>
            <person name="O'Malley M.A."/>
            <person name="Stajich J.E."/>
            <person name="Spatafora J.W."/>
            <person name="Visel A."/>
            <person name="Grigoriev I.V."/>
        </authorList>
    </citation>
    <scope>NUCLEOTIDE SEQUENCE [LARGE SCALE GENOMIC DNA]</scope>
    <source>
        <strain evidence="1 2">CBS 129021</strain>
    </source>
</reference>
<protein>
    <submittedName>
        <fullName evidence="1">Uncharacterized protein</fullName>
    </submittedName>
</protein>
<dbReference type="EMBL" id="MCFJ01000017">
    <property type="protein sequence ID" value="ORY58085.1"/>
    <property type="molecule type" value="Genomic_DNA"/>
</dbReference>
<evidence type="ECO:0000313" key="1">
    <source>
        <dbReference type="EMBL" id="ORY58085.1"/>
    </source>
</evidence>
<dbReference type="GeneID" id="63777404"/>
<gene>
    <name evidence="1" type="ORF">BCR38DRAFT_447989</name>
</gene>
<name>A0A1Y2DH67_9PEZI</name>
<dbReference type="Proteomes" id="UP000193689">
    <property type="component" value="Unassembled WGS sequence"/>
</dbReference>
<dbReference type="InParanoid" id="A0A1Y2DH67"/>
<accession>A0A1Y2DH67</accession>
<proteinExistence type="predicted"/>
<comment type="caution">
    <text evidence="1">The sequence shown here is derived from an EMBL/GenBank/DDBJ whole genome shotgun (WGS) entry which is preliminary data.</text>
</comment>
<evidence type="ECO:0000313" key="2">
    <source>
        <dbReference type="Proteomes" id="UP000193689"/>
    </source>
</evidence>
<organism evidence="1 2">
    <name type="scientific">Pseudomassariella vexata</name>
    <dbReference type="NCBI Taxonomy" id="1141098"/>
    <lineage>
        <taxon>Eukaryota</taxon>
        <taxon>Fungi</taxon>
        <taxon>Dikarya</taxon>
        <taxon>Ascomycota</taxon>
        <taxon>Pezizomycotina</taxon>
        <taxon>Sordariomycetes</taxon>
        <taxon>Xylariomycetidae</taxon>
        <taxon>Amphisphaeriales</taxon>
        <taxon>Pseudomassariaceae</taxon>
        <taxon>Pseudomassariella</taxon>
    </lineage>
</organism>